<evidence type="ECO:0000313" key="5">
    <source>
        <dbReference type="Proteomes" id="UP000006250"/>
    </source>
</evidence>
<sequence>MNDSAPRGARRLIFLAGFLVFCLCLGVHLAISLYWAFTGSRPAVRVEPRGYANVLGDMEPRLRVTAREIDGLPYTVTTNNQGFRGEEPVSAEKTADGLRVLCLGDSFTYGVGVDDDATYPALLETLLRRRLPDRDVQVINAGVPFYDIFDELSYFREKGAKLKPDVVVVQFFINDLEAMGGTFFREDLLARQGGRYNPLERATGREAVDRRLNQWLEKRFPRLTRFVKSGLPPSGPSRAETGPLAGYHVRPTDAEHALLGNRQRLLTADPGVARSRLWSNYRRALLALRDAVVSTGARFLFVLAPDAAQVREDFNQPALALVPFCRENGIPVIDLARQLRAMSGEAVDRYYLLPRNGHLSAEGNTVMATAVAEAIHVRRSVRGPVVSIAPARRAFDYADPVRLNLKFGPRCVAPAQNGPVRIRAVRCDNLVPWTVDIRHGRNRISGLRPDVTRGPLGTLTLRVESEKPMAQVSVTFFRKFAPPVNGYAQLSWSRGGSDYTTLQFASEKDVAAPESFETSRLAEIDLREKPARVVFLKLELRNEARIFKESLDPPWRRFEVVCYPADSSSETVSRAATDRRASPADRAPGPD</sequence>
<proteinExistence type="predicted"/>
<dbReference type="InterPro" id="IPR036514">
    <property type="entry name" value="SGNH_hydro_sf"/>
</dbReference>
<dbReference type="PANTHER" id="PTHR30383:SF5">
    <property type="entry name" value="SGNH HYDROLASE-TYPE ESTERASE DOMAIN-CONTAINING PROTEIN"/>
    <property type="match status" value="1"/>
</dbReference>
<dbReference type="AlphaFoldDB" id="E1JZ49"/>
<dbReference type="PANTHER" id="PTHR30383">
    <property type="entry name" value="THIOESTERASE 1/PROTEASE 1/LYSOPHOSPHOLIPASE L1"/>
    <property type="match status" value="1"/>
</dbReference>
<evidence type="ECO:0000256" key="2">
    <source>
        <dbReference type="SAM" id="Phobius"/>
    </source>
</evidence>
<dbReference type="CDD" id="cd00229">
    <property type="entry name" value="SGNH_hydrolase"/>
    <property type="match status" value="1"/>
</dbReference>
<evidence type="ECO:0000313" key="4">
    <source>
        <dbReference type="EMBL" id="EFL50332.1"/>
    </source>
</evidence>
<dbReference type="EMBL" id="AECZ01000021">
    <property type="protein sequence ID" value="EFL50332.1"/>
    <property type="molecule type" value="Genomic_DNA"/>
</dbReference>
<organism evidence="4 5">
    <name type="scientific">Solidesulfovibrio fructosivorans JJ]</name>
    <dbReference type="NCBI Taxonomy" id="596151"/>
    <lineage>
        <taxon>Bacteria</taxon>
        <taxon>Pseudomonadati</taxon>
        <taxon>Thermodesulfobacteriota</taxon>
        <taxon>Desulfovibrionia</taxon>
        <taxon>Desulfovibrionales</taxon>
        <taxon>Desulfovibrionaceae</taxon>
        <taxon>Solidesulfovibrio</taxon>
    </lineage>
</organism>
<keyword evidence="5" id="KW-1185">Reference proteome</keyword>
<dbReference type="Gene3D" id="3.40.50.1110">
    <property type="entry name" value="SGNH hydrolase"/>
    <property type="match status" value="1"/>
</dbReference>
<protein>
    <submittedName>
        <fullName evidence="4">Lipolytic protein G-D-S-L family</fullName>
    </submittedName>
</protein>
<dbReference type="SUPFAM" id="SSF52266">
    <property type="entry name" value="SGNH hydrolase"/>
    <property type="match status" value="1"/>
</dbReference>
<feature type="region of interest" description="Disordered" evidence="1">
    <location>
        <begin position="566"/>
        <end position="591"/>
    </location>
</feature>
<dbReference type="Pfam" id="PF13472">
    <property type="entry name" value="Lipase_GDSL_2"/>
    <property type="match status" value="1"/>
</dbReference>
<dbReference type="eggNOG" id="COG2755">
    <property type="taxonomic scope" value="Bacteria"/>
</dbReference>
<evidence type="ECO:0000259" key="3">
    <source>
        <dbReference type="Pfam" id="PF13472"/>
    </source>
</evidence>
<accession>E1JZ49</accession>
<comment type="caution">
    <text evidence="4">The sequence shown here is derived from an EMBL/GenBank/DDBJ whole genome shotgun (WGS) entry which is preliminary data.</text>
</comment>
<feature type="transmembrane region" description="Helical" evidence="2">
    <location>
        <begin position="12"/>
        <end position="37"/>
    </location>
</feature>
<gene>
    <name evidence="4" type="ORF">DesfrDRAFT_2898</name>
</gene>
<feature type="domain" description="SGNH hydrolase-type esterase" evidence="3">
    <location>
        <begin position="102"/>
        <end position="364"/>
    </location>
</feature>
<dbReference type="RefSeq" id="WP_005995030.1">
    <property type="nucleotide sequence ID" value="NZ_AECZ01000021.1"/>
</dbReference>
<dbReference type="GO" id="GO:0004622">
    <property type="term" value="F:phosphatidylcholine lysophospholipase activity"/>
    <property type="evidence" value="ECO:0007669"/>
    <property type="project" value="TreeGrafter"/>
</dbReference>
<evidence type="ECO:0000256" key="1">
    <source>
        <dbReference type="SAM" id="MobiDB-lite"/>
    </source>
</evidence>
<dbReference type="OrthoDB" id="5509416at2"/>
<dbReference type="Proteomes" id="UP000006250">
    <property type="component" value="Unassembled WGS sequence"/>
</dbReference>
<reference evidence="4 5" key="1">
    <citation type="submission" date="2010-08" db="EMBL/GenBank/DDBJ databases">
        <title>The draft genome of Desulfovibrio fructosovorans JJ.</title>
        <authorList>
            <consortium name="US DOE Joint Genome Institute (JGI-PGF)"/>
            <person name="Lucas S."/>
            <person name="Copeland A."/>
            <person name="Lapidus A."/>
            <person name="Cheng J.-F."/>
            <person name="Bruce D."/>
            <person name="Goodwin L."/>
            <person name="Pitluck S."/>
            <person name="Land M.L."/>
            <person name="Hauser L."/>
            <person name="Chang Y.-J."/>
            <person name="Jeffries C."/>
            <person name="Wall J.D."/>
            <person name="Stahl D.A."/>
            <person name="Arkin A.P."/>
            <person name="Dehal P."/>
            <person name="Stolyar S.M."/>
            <person name="Hazen T.C."/>
            <person name="Woyke T.J."/>
        </authorList>
    </citation>
    <scope>NUCLEOTIDE SEQUENCE [LARGE SCALE GENOMIC DNA]</scope>
    <source>
        <strain evidence="4 5">JJ</strain>
    </source>
</reference>
<keyword evidence="2" id="KW-0812">Transmembrane</keyword>
<keyword evidence="2" id="KW-0472">Membrane</keyword>
<dbReference type="STRING" id="596151.DesfrDRAFT_2898"/>
<dbReference type="InterPro" id="IPR013830">
    <property type="entry name" value="SGNH_hydro"/>
</dbReference>
<dbReference type="InterPro" id="IPR051532">
    <property type="entry name" value="Ester_Hydrolysis_Enzymes"/>
</dbReference>
<keyword evidence="2" id="KW-1133">Transmembrane helix</keyword>
<name>E1JZ49_SOLFR</name>